<dbReference type="Proteomes" id="UP001519272">
    <property type="component" value="Unassembled WGS sequence"/>
</dbReference>
<feature type="compositionally biased region" description="Basic and acidic residues" evidence="2">
    <location>
        <begin position="16"/>
        <end position="26"/>
    </location>
</feature>
<dbReference type="Pfam" id="PF08179">
    <property type="entry name" value="SspP"/>
    <property type="match status" value="1"/>
</dbReference>
<evidence type="ECO:0000256" key="1">
    <source>
        <dbReference type="ARBA" id="ARBA00022969"/>
    </source>
</evidence>
<dbReference type="InterPro" id="IPR012614">
    <property type="entry name" value="SASP_SspP"/>
</dbReference>
<feature type="compositionally biased region" description="Basic and acidic residues" evidence="2">
    <location>
        <begin position="41"/>
        <end position="50"/>
    </location>
</feature>
<keyword evidence="1" id="KW-0749">Sporulation</keyword>
<reference evidence="3 4" key="1">
    <citation type="submission" date="2021-03" db="EMBL/GenBank/DDBJ databases">
        <title>Genomic Encyclopedia of Type Strains, Phase IV (KMG-IV): sequencing the most valuable type-strain genomes for metagenomic binning, comparative biology and taxonomic classification.</title>
        <authorList>
            <person name="Goeker M."/>
        </authorList>
    </citation>
    <scope>NUCLEOTIDE SEQUENCE [LARGE SCALE GENOMIC DNA]</scope>
    <source>
        <strain evidence="3 4">DSM 14349</strain>
    </source>
</reference>
<evidence type="ECO:0000256" key="2">
    <source>
        <dbReference type="SAM" id="MobiDB-lite"/>
    </source>
</evidence>
<evidence type="ECO:0000313" key="3">
    <source>
        <dbReference type="EMBL" id="MBP1907617.1"/>
    </source>
</evidence>
<name>A0ABS4FYJ1_9BACL</name>
<dbReference type="EMBL" id="JAGGKG010000029">
    <property type="protein sequence ID" value="MBP1907617.1"/>
    <property type="molecule type" value="Genomic_DNA"/>
</dbReference>
<feature type="region of interest" description="Disordered" evidence="2">
    <location>
        <begin position="1"/>
        <end position="50"/>
    </location>
</feature>
<evidence type="ECO:0000313" key="4">
    <source>
        <dbReference type="Proteomes" id="UP001519272"/>
    </source>
</evidence>
<comment type="caution">
    <text evidence="3">The sequence shown here is derived from an EMBL/GenBank/DDBJ whole genome shotgun (WGS) entry which is preliminary data.</text>
</comment>
<accession>A0ABS4FYJ1</accession>
<sequence length="50" mass="5606">MSKPKAYTTPGTTPDQHQRKRDDNKQGQEPLSGSKKVKNSNHVDHHNPQG</sequence>
<proteinExistence type="predicted"/>
<keyword evidence="4" id="KW-1185">Reference proteome</keyword>
<dbReference type="RefSeq" id="WP_210091195.1">
    <property type="nucleotide sequence ID" value="NZ_JAGGKG010000029.1"/>
</dbReference>
<organism evidence="3 4">
    <name type="scientific">Paenibacillus turicensis</name>
    <dbReference type="NCBI Taxonomy" id="160487"/>
    <lineage>
        <taxon>Bacteria</taxon>
        <taxon>Bacillati</taxon>
        <taxon>Bacillota</taxon>
        <taxon>Bacilli</taxon>
        <taxon>Bacillales</taxon>
        <taxon>Paenibacillaceae</taxon>
        <taxon>Paenibacillus</taxon>
    </lineage>
</organism>
<protein>
    <submittedName>
        <fullName evidence="3">Small acid-soluble spore protein P (Minor)</fullName>
    </submittedName>
</protein>
<gene>
    <name evidence="3" type="ORF">J2Z32_004294</name>
</gene>